<dbReference type="EMBL" id="LMTR01000015">
    <property type="protein sequence ID" value="KWT72071.1"/>
    <property type="molecule type" value="Genomic_DNA"/>
</dbReference>
<feature type="compositionally biased region" description="Basic and acidic residues" evidence="2">
    <location>
        <begin position="43"/>
        <end position="55"/>
    </location>
</feature>
<keyword evidence="1" id="KW-0175">Coiled coil</keyword>
<keyword evidence="3" id="KW-0732">Signal</keyword>
<feature type="signal peptide" evidence="3">
    <location>
        <begin position="1"/>
        <end position="33"/>
    </location>
</feature>
<keyword evidence="5" id="KW-1185">Reference proteome</keyword>
<comment type="caution">
    <text evidence="4">The sequence shown here is derived from an EMBL/GenBank/DDBJ whole genome shotgun (WGS) entry which is preliminary data.</text>
</comment>
<evidence type="ECO:0000256" key="1">
    <source>
        <dbReference type="SAM" id="Coils"/>
    </source>
</evidence>
<dbReference type="RefSeq" id="WP_068459140.1">
    <property type="nucleotide sequence ID" value="NZ_LMTR01000015.1"/>
</dbReference>
<dbReference type="PATRIC" id="fig|121290.4.peg.3010"/>
<feature type="compositionally biased region" description="Pro residues" evidence="2">
    <location>
        <begin position="73"/>
        <end position="84"/>
    </location>
</feature>
<evidence type="ECO:0000313" key="4">
    <source>
        <dbReference type="EMBL" id="KWT72071.1"/>
    </source>
</evidence>
<evidence type="ECO:0000256" key="3">
    <source>
        <dbReference type="SAM" id="SignalP"/>
    </source>
</evidence>
<evidence type="ECO:0008006" key="6">
    <source>
        <dbReference type="Google" id="ProtNLM"/>
    </source>
</evidence>
<dbReference type="AlphaFoldDB" id="A0A109BNJ0"/>
<sequence length="368" mass="41187">MVKANARRKAFGAAILSAALLTAWSAVVAPATAQDWWPWSSSEPERPPIPDEPVYREPPPPRGGPSPDYYDAQPPPDRQPPPSAPAVNWSTKNPICLQLEQRLVQDGQSSSGMRSRLPAIEAEIDQMDRTYRQAESDLERGKCYEYFLFSKSIRRTRACIDLAQQRQQAEQRLSELEAQRQQIANSGVRSYREEIVRELARNNCGNNYVQEARRYDQGSSSVWQDEDVGNFGNRWGGYGGQSGATYRTVCVRLCDGYYFPVSFSTLPSHFDQDAEACQSRCAAPAELYYYQNPGSSMDQSVSFSSQEPYTRLRTAFRYRKELVKGCSCKEAEYVPPEGKANPAKSAGAAGSLATGWEARSEAEAQRQQ</sequence>
<accession>A0A109BNJ0</accession>
<organism evidence="4 5">
    <name type="scientific">Hyphomicrobium sulfonivorans</name>
    <dbReference type="NCBI Taxonomy" id="121290"/>
    <lineage>
        <taxon>Bacteria</taxon>
        <taxon>Pseudomonadati</taxon>
        <taxon>Pseudomonadota</taxon>
        <taxon>Alphaproteobacteria</taxon>
        <taxon>Hyphomicrobiales</taxon>
        <taxon>Hyphomicrobiaceae</taxon>
        <taxon>Hyphomicrobium</taxon>
    </lineage>
</organism>
<feature type="compositionally biased region" description="Basic and acidic residues" evidence="2">
    <location>
        <begin position="358"/>
        <end position="368"/>
    </location>
</feature>
<dbReference type="STRING" id="121290.APY04_0354"/>
<feature type="region of interest" description="Disordered" evidence="2">
    <location>
        <begin position="333"/>
        <end position="368"/>
    </location>
</feature>
<evidence type="ECO:0000256" key="2">
    <source>
        <dbReference type="SAM" id="MobiDB-lite"/>
    </source>
</evidence>
<reference evidence="4 5" key="1">
    <citation type="submission" date="2015-10" db="EMBL/GenBank/DDBJ databases">
        <title>Transcriptomic analysis of a linuron degrading triple-species bacterial consortium.</title>
        <authorList>
            <person name="Albers P."/>
        </authorList>
    </citation>
    <scope>NUCLEOTIDE SEQUENCE [LARGE SCALE GENOMIC DNA]</scope>
    <source>
        <strain evidence="4 5">WDL6</strain>
    </source>
</reference>
<dbReference type="Proteomes" id="UP000059074">
    <property type="component" value="Unassembled WGS sequence"/>
</dbReference>
<feature type="coiled-coil region" evidence="1">
    <location>
        <begin position="117"/>
        <end position="186"/>
    </location>
</feature>
<proteinExistence type="predicted"/>
<gene>
    <name evidence="4" type="ORF">APY04_0354</name>
</gene>
<protein>
    <recommendedName>
        <fullName evidence="6">DUF2865 domain-containing protein</fullName>
    </recommendedName>
</protein>
<evidence type="ECO:0000313" key="5">
    <source>
        <dbReference type="Proteomes" id="UP000059074"/>
    </source>
</evidence>
<dbReference type="InterPro" id="IPR021293">
    <property type="entry name" value="DUF2865"/>
</dbReference>
<feature type="region of interest" description="Disordered" evidence="2">
    <location>
        <begin position="37"/>
        <end position="89"/>
    </location>
</feature>
<feature type="chain" id="PRO_5007132708" description="DUF2865 domain-containing protein" evidence="3">
    <location>
        <begin position="34"/>
        <end position="368"/>
    </location>
</feature>
<dbReference type="OrthoDB" id="7850882at2"/>
<dbReference type="Pfam" id="PF11064">
    <property type="entry name" value="DUF2865"/>
    <property type="match status" value="1"/>
</dbReference>
<name>A0A109BNJ0_HYPSL</name>